<dbReference type="InterPro" id="IPR050312">
    <property type="entry name" value="IolE/XylAMocC-like"/>
</dbReference>
<dbReference type="EMBL" id="CP048222">
    <property type="protein sequence ID" value="QHT67605.1"/>
    <property type="molecule type" value="Genomic_DNA"/>
</dbReference>
<dbReference type="SUPFAM" id="SSF51658">
    <property type="entry name" value="Xylose isomerase-like"/>
    <property type="match status" value="1"/>
</dbReference>
<dbReference type="GO" id="GO:0016853">
    <property type="term" value="F:isomerase activity"/>
    <property type="evidence" value="ECO:0007669"/>
    <property type="project" value="UniProtKB-KW"/>
</dbReference>
<keyword evidence="2" id="KW-0413">Isomerase</keyword>
<dbReference type="InterPro" id="IPR036237">
    <property type="entry name" value="Xyl_isomerase-like_sf"/>
</dbReference>
<dbReference type="KEGG" id="rhoz:GXP67_13675"/>
<dbReference type="RefSeq" id="WP_162443631.1">
    <property type="nucleotide sequence ID" value="NZ_CP048222.1"/>
</dbReference>
<sequence length="302" mass="34384">MRLLPILKSIVFFITLSVLGILSQPYTAFAQKKDKAGKSSGSFTSEVGLQLYSLRAEFPKDVEGTLAKIQQMGIKEIEGGGFYDMKPEDFKKLTEKYGLVCPSIGAGYERFDKDMEGIIRDAKTMGATYIMVAWIPHKGDDFTIEDAKKAVSDFNRWGEKLKASGINFCYHIHGYEFRPYENGTLFDYIVKNTNPKFVNFEMDVFWTFHGGEDPLRLLKKYPNRFSLMHLKDMKKGEKGNNTGHAPDEWNVPLGTGQIAYKPLLLEAQRLGVKHYFIEDEHPEAIHQIPQSLEYIKSLNASK</sequence>
<evidence type="ECO:0000313" key="3">
    <source>
        <dbReference type="Proteomes" id="UP000480178"/>
    </source>
</evidence>
<protein>
    <submittedName>
        <fullName evidence="2">Sugar phosphate isomerase/epimerase</fullName>
    </submittedName>
</protein>
<evidence type="ECO:0000259" key="1">
    <source>
        <dbReference type="Pfam" id="PF01261"/>
    </source>
</evidence>
<dbReference type="PANTHER" id="PTHR12110:SF41">
    <property type="entry name" value="INOSOSE DEHYDRATASE"/>
    <property type="match status" value="1"/>
</dbReference>
<dbReference type="Gene3D" id="3.20.20.150">
    <property type="entry name" value="Divalent-metal-dependent TIM barrel enzymes"/>
    <property type="match status" value="1"/>
</dbReference>
<dbReference type="Pfam" id="PF01261">
    <property type="entry name" value="AP_endonuc_2"/>
    <property type="match status" value="1"/>
</dbReference>
<gene>
    <name evidence="2" type="ORF">GXP67_13675</name>
</gene>
<dbReference type="InterPro" id="IPR013022">
    <property type="entry name" value="Xyl_isomerase-like_TIM-brl"/>
</dbReference>
<name>A0A6C0GI74_9BACT</name>
<organism evidence="2 3">
    <name type="scientific">Rhodocytophaga rosea</name>
    <dbReference type="NCBI Taxonomy" id="2704465"/>
    <lineage>
        <taxon>Bacteria</taxon>
        <taxon>Pseudomonadati</taxon>
        <taxon>Bacteroidota</taxon>
        <taxon>Cytophagia</taxon>
        <taxon>Cytophagales</taxon>
        <taxon>Rhodocytophagaceae</taxon>
        <taxon>Rhodocytophaga</taxon>
    </lineage>
</organism>
<proteinExistence type="predicted"/>
<dbReference type="AlphaFoldDB" id="A0A6C0GI74"/>
<reference evidence="2 3" key="1">
    <citation type="submission" date="2020-01" db="EMBL/GenBank/DDBJ databases">
        <authorList>
            <person name="Kim M.K."/>
        </authorList>
    </citation>
    <scope>NUCLEOTIDE SEQUENCE [LARGE SCALE GENOMIC DNA]</scope>
    <source>
        <strain evidence="2 3">172606-1</strain>
    </source>
</reference>
<dbReference type="Proteomes" id="UP000480178">
    <property type="component" value="Chromosome"/>
</dbReference>
<accession>A0A6C0GI74</accession>
<dbReference type="PANTHER" id="PTHR12110">
    <property type="entry name" value="HYDROXYPYRUVATE ISOMERASE"/>
    <property type="match status" value="1"/>
</dbReference>
<evidence type="ECO:0000313" key="2">
    <source>
        <dbReference type="EMBL" id="QHT67605.1"/>
    </source>
</evidence>
<keyword evidence="3" id="KW-1185">Reference proteome</keyword>
<feature type="domain" description="Xylose isomerase-like TIM barrel" evidence="1">
    <location>
        <begin position="67"/>
        <end position="297"/>
    </location>
</feature>